<dbReference type="InterPro" id="IPR014755">
    <property type="entry name" value="Cu-Rt/internalin_Ig-like"/>
</dbReference>
<organism evidence="6 7">
    <name type="scientific">Thermoclostridium stercorarium subsp. leptospartum DSM 9219</name>
    <dbReference type="NCBI Taxonomy" id="1346611"/>
    <lineage>
        <taxon>Bacteria</taxon>
        <taxon>Bacillati</taxon>
        <taxon>Bacillota</taxon>
        <taxon>Clostridia</taxon>
        <taxon>Eubacteriales</taxon>
        <taxon>Oscillospiraceae</taxon>
        <taxon>Thermoclostridium</taxon>
    </lineage>
</organism>
<reference evidence="6 7" key="1">
    <citation type="submission" date="2016-02" db="EMBL/GenBank/DDBJ databases">
        <title>Comparison of Clostridium stercorarium subspecies using comparative genomics and transcriptomics.</title>
        <authorList>
            <person name="Schellenberg J."/>
            <person name="Thallinger G."/>
            <person name="Levin D.B."/>
            <person name="Zhang X."/>
            <person name="Alvare G."/>
            <person name="Fristensky B."/>
            <person name="Sparling R."/>
        </authorList>
    </citation>
    <scope>NUCLEOTIDE SEQUENCE [LARGE SCALE GENOMIC DNA]</scope>
    <source>
        <strain evidence="6 7">DSM 9219</strain>
    </source>
</reference>
<keyword evidence="1 3" id="KW-0732">Signal</keyword>
<keyword evidence="2" id="KW-0677">Repeat</keyword>
<evidence type="ECO:0000256" key="3">
    <source>
        <dbReference type="SAM" id="SignalP"/>
    </source>
</evidence>
<proteinExistence type="predicted"/>
<protein>
    <submittedName>
        <fullName evidence="6">Uncharacterized protein</fullName>
    </submittedName>
</protein>
<dbReference type="Pfam" id="PF13205">
    <property type="entry name" value="Big_5"/>
    <property type="match status" value="1"/>
</dbReference>
<dbReference type="InterPro" id="IPR001119">
    <property type="entry name" value="SLH_dom"/>
</dbReference>
<evidence type="ECO:0000256" key="1">
    <source>
        <dbReference type="ARBA" id="ARBA00022729"/>
    </source>
</evidence>
<dbReference type="RefSeq" id="WP_065820459.1">
    <property type="nucleotide sequence ID" value="NZ_CP014673.1"/>
</dbReference>
<evidence type="ECO:0000313" key="7">
    <source>
        <dbReference type="Proteomes" id="UP000092931"/>
    </source>
</evidence>
<dbReference type="InterPro" id="IPR032812">
    <property type="entry name" value="SbsA_Ig"/>
</dbReference>
<name>A0A1B1YHF1_THEST</name>
<feature type="chain" id="PRO_5008532791" evidence="3">
    <location>
        <begin position="27"/>
        <end position="1009"/>
    </location>
</feature>
<sequence>MRNLKKLFAVVMIVAMLASIMVPALAANGFEYEEEAKKLKALNLFQGYSDTELGLGDDLTREQALALMIRVMGLDAEVKAMTEKEVATYMARVIDAETVTATWARPYVAYAIKNGLTKGIDASVAPNVKFAGDLKVTGKEFINFMLYGMGYKDVAWDSVLDKAAEIGMLSAGEAVRFGTIQVLTRDNAVGIMSKAMNGTTAEGVTLAEYLINMGAVDADKMAEYGYYTPTPTPTEAPKELTAEAYADNLAQVTVVFSDKVDADSAKNKDNYKINDGDIKIDKAELQDDGVTVVLTLAYDSAVKNKNQDKFNLTIKGVKTVDGVEIKETTLKDVEFFDETIPTVVDAKVIGKDTIKVTFSEPMKATKVEPVGNNKVYYLDKAAFVVNNGKLYVKEVTLQNNYTEALVKLYSTLKEGEMTIQVKSTVEDFAGFGVIGKLFTLNVVKDTEAPVVIGYENAKPTEVTLIWSEDIQFDGKKLSEWYHTNGKNTASDVTIDGNKTTLTFSKDNRLPEGTAYVYVLKEAVKDYWDNKNDQQMIRVEVELDTTPPEVKEVKQGDTEDTVIVKFSEKMDKDSVKDRANYTILNNKGEEQKGLVRSVEVSSDLKEVTLKLSKKIGGTYTLVIKNVKDEAGNKIEETAVEFTVVDKTAPKPSDFKAYLYNAGKADQMIRITFGEEMAVDGKYSVADIEKYHYYDVTSSVYKTFKSLKNVEIVVVDDGKAVEITVPATVDGKTNKEFKDGDVIRVARVADAAGNYTAELVFDLVLNVPGSVAIKRVEATARDTVKITFADQVKFEVEDFSVVDDVYKKPYDFAEVDVTLNDDGNTVATIKLASKLGYTWTEGQIKLVVKDEPKTENAYGVPVSKASKNVEDKVAPELLYDDGRDDNDYDKIGKGLGDYLEILGKDTFMFKLYFSEAMKAVINEAYVGADFIIKIDGTTYVNGKDYRVVEVKDNAITFKILKKEKVTGGYEVKGDLEISLVESPNYVTDMNGNAPKAFDTIVFEDLYFFTAN</sequence>
<evidence type="ECO:0000259" key="4">
    <source>
        <dbReference type="Pfam" id="PF00395"/>
    </source>
</evidence>
<dbReference type="AlphaFoldDB" id="A0A1B1YHF1"/>
<dbReference type="EMBL" id="CP014673">
    <property type="protein sequence ID" value="ANX00200.1"/>
    <property type="molecule type" value="Genomic_DNA"/>
</dbReference>
<evidence type="ECO:0000313" key="6">
    <source>
        <dbReference type="EMBL" id="ANX00200.1"/>
    </source>
</evidence>
<feature type="domain" description="SbsA Ig-like" evidence="5">
    <location>
        <begin position="544"/>
        <end position="641"/>
    </location>
</feature>
<evidence type="ECO:0000256" key="2">
    <source>
        <dbReference type="ARBA" id="ARBA00022737"/>
    </source>
</evidence>
<gene>
    <name evidence="6" type="ORF">CSTERLE_00625</name>
</gene>
<feature type="domain" description="SLH" evidence="4">
    <location>
        <begin position="95"/>
        <end position="139"/>
    </location>
</feature>
<dbReference type="Pfam" id="PF00395">
    <property type="entry name" value="SLH"/>
    <property type="match status" value="1"/>
</dbReference>
<evidence type="ECO:0000259" key="5">
    <source>
        <dbReference type="Pfam" id="PF13205"/>
    </source>
</evidence>
<feature type="signal peptide" evidence="3">
    <location>
        <begin position="1"/>
        <end position="26"/>
    </location>
</feature>
<dbReference type="Proteomes" id="UP000092931">
    <property type="component" value="Chromosome"/>
</dbReference>
<accession>A0A1B1YHF1</accession>
<dbReference type="Gene3D" id="2.60.40.1220">
    <property type="match status" value="3"/>
</dbReference>